<reference evidence="4 5" key="1">
    <citation type="submission" date="2022-01" db="EMBL/GenBank/DDBJ databases">
        <title>A high-quality chromosome-level genome assembly of rohu carp, Labeo rohita.</title>
        <authorList>
            <person name="Arick M.A. II"/>
            <person name="Hsu C.-Y."/>
            <person name="Magbanua Z."/>
            <person name="Pechanova O."/>
            <person name="Grover C."/>
            <person name="Miller E."/>
            <person name="Thrash A."/>
            <person name="Ezzel L."/>
            <person name="Alam S."/>
            <person name="Benzie J."/>
            <person name="Hamilton M."/>
            <person name="Karsi A."/>
            <person name="Lawrence M.L."/>
            <person name="Peterson D.G."/>
        </authorList>
    </citation>
    <scope>NUCLEOTIDE SEQUENCE [LARGE SCALE GENOMIC DNA]</scope>
    <source>
        <strain evidence="5">BAU-BD-2019</strain>
        <tissue evidence="4">Blood</tissue>
    </source>
</reference>
<name>A0ABQ8MKN1_LABRO</name>
<evidence type="ECO:0000256" key="2">
    <source>
        <dbReference type="PROSITE-ProRule" id="PRU00447"/>
    </source>
</evidence>
<proteinExistence type="predicted"/>
<evidence type="ECO:0000259" key="3">
    <source>
        <dbReference type="PROSITE" id="PS51135"/>
    </source>
</evidence>
<sequence length="240" mass="27323">MENAKKSLDVFSTSLSKCISACGSVTQQLLPRWPQHSRPFRVVNSDHSVKKGIMVNNLEDLRNKDGTGVDTEDFFQTLKENTVIMVLGEGQKWAPQQRHLPGQKKVERAASQSCDLCMFLGNQCMLFRIRIKAFTLNFSYTELTPEKHTTKSDPGCSWKKPRKDVAKLTFDLYKNHPQDFIGCLNVQATLEVLKWTLFTMQTTGHILVGTSCYIQHLIDEDEKTEAQLISPACFIKELQH</sequence>
<dbReference type="InterPro" id="IPR003508">
    <property type="entry name" value="CIDE-N_dom"/>
</dbReference>
<comment type="caution">
    <text evidence="4">The sequence shown here is derived from an EMBL/GenBank/DDBJ whole genome shotgun (WGS) entry which is preliminary data.</text>
</comment>
<feature type="domain" description="CIDE-N" evidence="3">
    <location>
        <begin position="36"/>
        <end position="95"/>
    </location>
</feature>
<dbReference type="PANTHER" id="PTHR12306">
    <property type="entry name" value="CELL DEATH ACTIVATOR CIDE"/>
    <property type="match status" value="1"/>
</dbReference>
<dbReference type="Gene3D" id="3.10.20.10">
    <property type="match status" value="1"/>
</dbReference>
<evidence type="ECO:0000313" key="5">
    <source>
        <dbReference type="Proteomes" id="UP000830375"/>
    </source>
</evidence>
<protein>
    <submittedName>
        <fullName evidence="4">Cell death activator CIDE-3</fullName>
    </submittedName>
</protein>
<dbReference type="SUPFAM" id="SSF54277">
    <property type="entry name" value="CAD &amp; PB1 domains"/>
    <property type="match status" value="1"/>
</dbReference>
<dbReference type="SMART" id="SM00266">
    <property type="entry name" value="CAD"/>
    <property type="match status" value="1"/>
</dbReference>
<dbReference type="Pfam" id="PF02017">
    <property type="entry name" value="CIDE-N"/>
    <property type="match status" value="1"/>
</dbReference>
<gene>
    <name evidence="4" type="ORF">H4Q32_011938</name>
</gene>
<keyword evidence="1 2" id="KW-0053">Apoptosis</keyword>
<organism evidence="4 5">
    <name type="scientific">Labeo rohita</name>
    <name type="common">Indian major carp</name>
    <name type="synonym">Cyprinus rohita</name>
    <dbReference type="NCBI Taxonomy" id="84645"/>
    <lineage>
        <taxon>Eukaryota</taxon>
        <taxon>Metazoa</taxon>
        <taxon>Chordata</taxon>
        <taxon>Craniata</taxon>
        <taxon>Vertebrata</taxon>
        <taxon>Euteleostomi</taxon>
        <taxon>Actinopterygii</taxon>
        <taxon>Neopterygii</taxon>
        <taxon>Teleostei</taxon>
        <taxon>Ostariophysi</taxon>
        <taxon>Cypriniformes</taxon>
        <taxon>Cyprinidae</taxon>
        <taxon>Labeoninae</taxon>
        <taxon>Labeonini</taxon>
        <taxon>Labeo</taxon>
    </lineage>
</organism>
<dbReference type="EMBL" id="JACTAM010000006">
    <property type="protein sequence ID" value="KAI2663415.1"/>
    <property type="molecule type" value="Genomic_DNA"/>
</dbReference>
<keyword evidence="5" id="KW-1185">Reference proteome</keyword>
<dbReference type="Proteomes" id="UP000830375">
    <property type="component" value="Unassembled WGS sequence"/>
</dbReference>
<dbReference type="PROSITE" id="PS51135">
    <property type="entry name" value="CIDE_N"/>
    <property type="match status" value="1"/>
</dbReference>
<evidence type="ECO:0000313" key="4">
    <source>
        <dbReference type="EMBL" id="KAI2663415.1"/>
    </source>
</evidence>
<evidence type="ECO:0000256" key="1">
    <source>
        <dbReference type="ARBA" id="ARBA00022703"/>
    </source>
</evidence>
<dbReference type="PANTHER" id="PTHR12306:SF9">
    <property type="entry name" value="LIPID TRANSFERASE CIDEC"/>
    <property type="match status" value="1"/>
</dbReference>
<accession>A0ABQ8MKN1</accession>